<dbReference type="InterPro" id="IPR011037">
    <property type="entry name" value="Pyrv_Knase-like_insert_dom_sf"/>
</dbReference>
<dbReference type="EMBL" id="MLAW01000071">
    <property type="protein sequence ID" value="OJJ15243.1"/>
    <property type="molecule type" value="Genomic_DNA"/>
</dbReference>
<organism evidence="2 3">
    <name type="scientific">Roseofilum reptotaenium AO1-A</name>
    <dbReference type="NCBI Taxonomy" id="1925591"/>
    <lineage>
        <taxon>Bacteria</taxon>
        <taxon>Bacillati</taxon>
        <taxon>Cyanobacteriota</taxon>
        <taxon>Cyanophyceae</taxon>
        <taxon>Desertifilales</taxon>
        <taxon>Desertifilaceae</taxon>
        <taxon>Roseofilum</taxon>
    </lineage>
</organism>
<dbReference type="AlphaFoldDB" id="A0A1L9QJZ4"/>
<dbReference type="SUPFAM" id="SSF50800">
    <property type="entry name" value="PK beta-barrel domain-like"/>
    <property type="match status" value="1"/>
</dbReference>
<dbReference type="PANTHER" id="PTHR14237:SF19">
    <property type="entry name" value="MITOCHONDRIAL AMIDOXIME REDUCING COMPONENT 1"/>
    <property type="match status" value="1"/>
</dbReference>
<name>A0A1L9QJZ4_9CYAN</name>
<dbReference type="STRING" id="1925591.BI308_24390"/>
<dbReference type="GO" id="GO:0030170">
    <property type="term" value="F:pyridoxal phosphate binding"/>
    <property type="evidence" value="ECO:0007669"/>
    <property type="project" value="InterPro"/>
</dbReference>
<dbReference type="GO" id="GO:0030151">
    <property type="term" value="F:molybdenum ion binding"/>
    <property type="evidence" value="ECO:0007669"/>
    <property type="project" value="InterPro"/>
</dbReference>
<dbReference type="SUPFAM" id="SSF141673">
    <property type="entry name" value="MOSC N-terminal domain-like"/>
    <property type="match status" value="1"/>
</dbReference>
<dbReference type="GO" id="GO:0003824">
    <property type="term" value="F:catalytic activity"/>
    <property type="evidence" value="ECO:0007669"/>
    <property type="project" value="InterPro"/>
</dbReference>
<dbReference type="Pfam" id="PF03473">
    <property type="entry name" value="MOSC"/>
    <property type="match status" value="1"/>
</dbReference>
<dbReference type="InterPro" id="IPR005303">
    <property type="entry name" value="MOCOS_middle"/>
</dbReference>
<proteinExistence type="predicted"/>
<accession>A0A1L9QJZ4</accession>
<dbReference type="Pfam" id="PF03476">
    <property type="entry name" value="MOSC_N"/>
    <property type="match status" value="1"/>
</dbReference>
<protein>
    <recommendedName>
        <fullName evidence="1">MOSC domain-containing protein</fullName>
    </recommendedName>
</protein>
<evidence type="ECO:0000313" key="2">
    <source>
        <dbReference type="EMBL" id="OJJ15243.1"/>
    </source>
</evidence>
<sequence>MQVSQLYIYPIKSCGAIACPNIRVTSHGLAGDRQMMLVNAQGQFMTQRDYPQMTKVQVNLTADTLTLEYENFDPLVLQPTLEGKLHPVQVWRTQTLAIDQGEPVAEWFQRVLKLDHPCRLVHQSPHHPRAIDSKYAITENDTVSFADGYPILLTNTASLEDLNRRLRQTYPQAPPQFPMNRFRPNIVIETNEPFGEDRWQTVTIGPVELELVKPCSRCIIITTNQITGERNPQREPLKTLATFRQQPGGLMFGCNVIPKTLGEIEVGSQMRLTIKN</sequence>
<dbReference type="PANTHER" id="PTHR14237">
    <property type="entry name" value="MOLYBDOPTERIN COFACTOR SULFURASE MOSC"/>
    <property type="match status" value="1"/>
</dbReference>
<feature type="domain" description="MOSC" evidence="1">
    <location>
        <begin position="118"/>
        <end position="273"/>
    </location>
</feature>
<evidence type="ECO:0000313" key="3">
    <source>
        <dbReference type="Proteomes" id="UP000183940"/>
    </source>
</evidence>
<dbReference type="PROSITE" id="PS51340">
    <property type="entry name" value="MOSC"/>
    <property type="match status" value="1"/>
</dbReference>
<dbReference type="Proteomes" id="UP000183940">
    <property type="component" value="Unassembled WGS sequence"/>
</dbReference>
<dbReference type="InterPro" id="IPR005302">
    <property type="entry name" value="MoCF_Sase_C"/>
</dbReference>
<reference evidence="2" key="1">
    <citation type="submission" date="2016-10" db="EMBL/GenBank/DDBJ databases">
        <title>CRISPR-Cas defence system in Roseofilum reptotaenium: evidence of a bacteriophage-cyanobacterium arms race in the coral black band disease.</title>
        <authorList>
            <person name="Buerger P."/>
            <person name="Wood-Charlson E.M."/>
            <person name="Weynberg K.D."/>
            <person name="Willis B."/>
            <person name="Van Oppen M.J."/>
        </authorList>
    </citation>
    <scope>NUCLEOTIDE SEQUENCE [LARGE SCALE GENOMIC DNA]</scope>
    <source>
        <strain evidence="2">AO1-A</strain>
    </source>
</reference>
<evidence type="ECO:0000259" key="1">
    <source>
        <dbReference type="PROSITE" id="PS51340"/>
    </source>
</evidence>
<keyword evidence="3" id="KW-1185">Reference proteome</keyword>
<comment type="caution">
    <text evidence="2">The sequence shown here is derived from an EMBL/GenBank/DDBJ whole genome shotgun (WGS) entry which is preliminary data.</text>
</comment>
<gene>
    <name evidence="2" type="ORF">BI308_24390</name>
</gene>